<dbReference type="InterPro" id="IPR020904">
    <property type="entry name" value="Sc_DH/Rdtase_CS"/>
</dbReference>
<comment type="caution">
    <text evidence="3">The sequence shown here is derived from an EMBL/GenBank/DDBJ whole genome shotgun (WGS) entry which is preliminary data.</text>
</comment>
<dbReference type="OrthoDB" id="9789398at2"/>
<evidence type="ECO:0000313" key="3">
    <source>
        <dbReference type="EMBL" id="GES06540.1"/>
    </source>
</evidence>
<dbReference type="EMBL" id="BLAE01000003">
    <property type="protein sequence ID" value="GES06540.1"/>
    <property type="molecule type" value="Genomic_DNA"/>
</dbReference>
<dbReference type="InterPro" id="IPR036291">
    <property type="entry name" value="NAD(P)-bd_dom_sf"/>
</dbReference>
<dbReference type="PRINTS" id="PR00081">
    <property type="entry name" value="GDHRDH"/>
</dbReference>
<dbReference type="AlphaFoldDB" id="A0A5M3WE69"/>
<dbReference type="CDD" id="cd05233">
    <property type="entry name" value="SDR_c"/>
    <property type="match status" value="1"/>
</dbReference>
<dbReference type="InterPro" id="IPR002347">
    <property type="entry name" value="SDR_fam"/>
</dbReference>
<accession>A0A5M3WE69</accession>
<dbReference type="PRINTS" id="PR00080">
    <property type="entry name" value="SDRFAMILY"/>
</dbReference>
<dbReference type="InterPro" id="IPR051122">
    <property type="entry name" value="SDR_DHRS6-like"/>
</dbReference>
<name>A0A5M3WE69_9ACTN</name>
<dbReference type="Pfam" id="PF13561">
    <property type="entry name" value="adh_short_C2"/>
    <property type="match status" value="1"/>
</dbReference>
<comment type="similarity">
    <text evidence="1">Belongs to the short-chain dehydrogenases/reductases (SDR) family.</text>
</comment>
<sequence>MNLGRTPPSSDAGRIVAVTGAASGIGLATASAFAAAGMTVVGLDLREGPPTEGISWIPCDVADDASVSAAFAALGDAYGKLDVVVNNAGIGARGSVETATEDDWLQVFGVNVFGVARVSRHSIPLLRAGHSATIVNVASIAAVAGTPLRAVYSASKGAVAALTRAMAADLVAEGIRVNAVYPGAVHTSVTGRYDADPDAARQLLTARMPLGHLIGVDEIARAIVYLADPANRSLTGAEFRYDGGITELVNFGTA</sequence>
<organism evidence="3 4">
    <name type="scientific">Acrocarpospora macrocephala</name>
    <dbReference type="NCBI Taxonomy" id="150177"/>
    <lineage>
        <taxon>Bacteria</taxon>
        <taxon>Bacillati</taxon>
        <taxon>Actinomycetota</taxon>
        <taxon>Actinomycetes</taxon>
        <taxon>Streptosporangiales</taxon>
        <taxon>Streptosporangiaceae</taxon>
        <taxon>Acrocarpospora</taxon>
    </lineage>
</organism>
<evidence type="ECO:0000313" key="4">
    <source>
        <dbReference type="Proteomes" id="UP000331127"/>
    </source>
</evidence>
<gene>
    <name evidence="3" type="ORF">Amac_001350</name>
</gene>
<dbReference type="PANTHER" id="PTHR43477">
    <property type="entry name" value="DIHYDROANTICAPSIN 7-DEHYDROGENASE"/>
    <property type="match status" value="1"/>
</dbReference>
<dbReference type="SUPFAM" id="SSF51735">
    <property type="entry name" value="NAD(P)-binding Rossmann-fold domains"/>
    <property type="match status" value="1"/>
</dbReference>
<keyword evidence="2" id="KW-0560">Oxidoreductase</keyword>
<proteinExistence type="inferred from homology"/>
<reference evidence="3 4" key="1">
    <citation type="submission" date="2019-10" db="EMBL/GenBank/DDBJ databases">
        <title>Whole genome shotgun sequence of Acrocarpospora macrocephala NBRC 16266.</title>
        <authorList>
            <person name="Ichikawa N."/>
            <person name="Kimura A."/>
            <person name="Kitahashi Y."/>
            <person name="Komaki H."/>
            <person name="Oguchi A."/>
        </authorList>
    </citation>
    <scope>NUCLEOTIDE SEQUENCE [LARGE SCALE GENOMIC DNA]</scope>
    <source>
        <strain evidence="3 4">NBRC 16266</strain>
    </source>
</reference>
<evidence type="ECO:0000256" key="1">
    <source>
        <dbReference type="ARBA" id="ARBA00006484"/>
    </source>
</evidence>
<dbReference type="PROSITE" id="PS00061">
    <property type="entry name" value="ADH_SHORT"/>
    <property type="match status" value="1"/>
</dbReference>
<protein>
    <submittedName>
        <fullName evidence="3">3-oxoacyl-ACP reductase</fullName>
    </submittedName>
</protein>
<keyword evidence="4" id="KW-1185">Reference proteome</keyword>
<dbReference type="GO" id="GO:0016491">
    <property type="term" value="F:oxidoreductase activity"/>
    <property type="evidence" value="ECO:0007669"/>
    <property type="project" value="UniProtKB-KW"/>
</dbReference>
<dbReference type="Gene3D" id="3.40.50.720">
    <property type="entry name" value="NAD(P)-binding Rossmann-like Domain"/>
    <property type="match status" value="1"/>
</dbReference>
<dbReference type="RefSeq" id="WP_155352278.1">
    <property type="nucleotide sequence ID" value="NZ_BAAAHL010000022.1"/>
</dbReference>
<evidence type="ECO:0000256" key="2">
    <source>
        <dbReference type="ARBA" id="ARBA00023002"/>
    </source>
</evidence>
<dbReference type="FunFam" id="3.40.50.720:FF:000084">
    <property type="entry name" value="Short-chain dehydrogenase reductase"/>
    <property type="match status" value="1"/>
</dbReference>
<dbReference type="PANTHER" id="PTHR43477:SF1">
    <property type="entry name" value="DIHYDROANTICAPSIN 7-DEHYDROGENASE"/>
    <property type="match status" value="1"/>
</dbReference>
<dbReference type="Proteomes" id="UP000331127">
    <property type="component" value="Unassembled WGS sequence"/>
</dbReference>